<evidence type="ECO:0000313" key="3">
    <source>
        <dbReference type="Proteomes" id="UP000271554"/>
    </source>
</evidence>
<keyword evidence="3" id="KW-1185">Reference proteome</keyword>
<dbReference type="KEGG" id="shun:DWB77_03320"/>
<dbReference type="AlphaFoldDB" id="A0A387HK96"/>
<dbReference type="OrthoDB" id="4323476at2"/>
<evidence type="ECO:0000256" key="1">
    <source>
        <dbReference type="SAM" id="MobiDB-lite"/>
    </source>
</evidence>
<dbReference type="Proteomes" id="UP000271554">
    <property type="component" value="Chromosome"/>
</dbReference>
<dbReference type="EMBL" id="CP032698">
    <property type="protein sequence ID" value="AYG81178.1"/>
    <property type="molecule type" value="Genomic_DNA"/>
</dbReference>
<proteinExistence type="predicted"/>
<gene>
    <name evidence="2" type="ORF">DWB77_03320</name>
</gene>
<feature type="compositionally biased region" description="Low complexity" evidence="1">
    <location>
        <begin position="58"/>
        <end position="80"/>
    </location>
</feature>
<reference evidence="2 3" key="1">
    <citation type="submission" date="2018-10" db="EMBL/GenBank/DDBJ databases">
        <title>Relationship between Morphology and Antimicrobial Activity in Streptomyces.</title>
        <authorList>
            <person name="Kang H.J."/>
            <person name="Kim S.B."/>
        </authorList>
    </citation>
    <scope>NUCLEOTIDE SEQUENCE [LARGE SCALE GENOMIC DNA]</scope>
    <source>
        <strain evidence="2 3">BH38</strain>
    </source>
</reference>
<feature type="region of interest" description="Disordered" evidence="1">
    <location>
        <begin position="50"/>
        <end position="107"/>
    </location>
</feature>
<name>A0A387HK96_9ACTN</name>
<protein>
    <submittedName>
        <fullName evidence="2">Uncharacterized protein</fullName>
    </submittedName>
</protein>
<organism evidence="2 3">
    <name type="scientific">Streptomyces hundungensis</name>
    <dbReference type="NCBI Taxonomy" id="1077946"/>
    <lineage>
        <taxon>Bacteria</taxon>
        <taxon>Bacillati</taxon>
        <taxon>Actinomycetota</taxon>
        <taxon>Actinomycetes</taxon>
        <taxon>Kitasatosporales</taxon>
        <taxon>Streptomycetaceae</taxon>
        <taxon>Streptomyces</taxon>
    </lineage>
</organism>
<sequence length="243" mass="25531">MTSSRRARALLPDNEESQMLHPTRRLTKATTASTALALAGALLLTGCGGGSKGDVSDKSAASPSASPSPAAPSATASAPAVAENRPKVTLPEGETLAFDPETTGDPVKDAVLRDNAEYVRAVDEAIAGQDAKAPKVAFYAKDDALVGAMQWIAAVTKQGVSITGTIRYLDRQVSIRQDGAATLMYCGDETKGFTKDRKTGKVNVTPANGDSYISYALVLRKNDKGVWQATKLSSVRGDKKCQR</sequence>
<accession>A0A387HK96</accession>
<evidence type="ECO:0000313" key="2">
    <source>
        <dbReference type="EMBL" id="AYG81178.1"/>
    </source>
</evidence>
<feature type="region of interest" description="Disordered" evidence="1">
    <location>
        <begin position="1"/>
        <end position="27"/>
    </location>
</feature>
<dbReference type="RefSeq" id="WP_120721983.1">
    <property type="nucleotide sequence ID" value="NZ_CP032698.1"/>
</dbReference>